<dbReference type="Pfam" id="PF04738">
    <property type="entry name" value="Lant_dehydr_N"/>
    <property type="match status" value="1"/>
</dbReference>
<name>A0A291QYU7_9BACT</name>
<evidence type="ECO:0000313" key="4">
    <source>
        <dbReference type="Proteomes" id="UP000220133"/>
    </source>
</evidence>
<dbReference type="InterPro" id="IPR023809">
    <property type="entry name" value="Thiopep_bacteriocin_synth_dom"/>
</dbReference>
<sequence>MRMISAENYVVVRTPLLPIQSVAQVRDWSAGNIKIKLGELFASGDMQEAIYLASPELYQEWERWQGGAEFSKKDELKLQVALVRYLDRMSSRSTPYGMFAGCQVLQVGARTDVYLKSTGNHLKRTRLDMNYVGELVKAIVDDPIIREQLKYFPNTSLYRSADRWRYATYSIQNKIRNYHLTAVQSSSYLDAILNFVEHGAMLKDIRQCVFDIVEDISKSEVDDFISELIGSQVLLSELEPSITGPEFFQVLIGKLAGLKGGERLCHTLKTVEKLLESPSILHFREINKLVRGLLPGTESKDLLQTDLYLATDGHNINKNVLDEITASLQELLLTSPIVSNPDLEAFCTAFSTRYEEREVSLAEALDAEAGVGYGAYIAGNADHTPLVDDLVVPAKTGSRPTLNDEWMKFQVQLYMEATRDNAAEVCISRNDITRFKQIEPENIPSSIYAIGKLLGQSASSIDNGHFKFDLSACGGPSTANLLGRFCHGLPVLETFVKDSLEREATAYDGCILAEVVHLPESRTGNILARPNLRTYEIVYLANSQAPQPHQIKLDDLLVKVVKGKVWLRSKSTGKYIIPRMSTAHNFQHGLPVYKFLCDLQYQGLPRGYSWQWQLPFDVNYFPRVSYGKLILSKRTWIIKKSEFEGIKKNDTAAIIEKIQELAKQFGWPSKIVIAEGDNELLVDLESEFSLHVLAKQVMKYDVTKLQEFLQVEDQCWVEGEAGTFCNELIIPMHNPLFKAPAPPGIQDVPVIKRTFWPGSEWLYLKIYAGSRGLEDLLKEAVWPLVQELKREHVMEKWFYIRYNDPGHHLRLRFYHPSDKQFGQRIVEKFYNLLNREDFKGLYHKIQLDTYERELERYGDATMEMSEEIFEADSDCALGLISLLNEEEGERYRWLLTIRGIDMLLEDFGFTLTLKQSFMDRLREAFFQEFGASKELAIQLNDKYRKEKLEVHSILDPGKDNDNGIEAAIFILKERSGKVRQAFSSQTLALDEKMNLASSYIHMFVNRMLLSNQRKHELILYHFLAKYYASKLAIQRKQEKLSLAGG</sequence>
<dbReference type="RefSeq" id="WP_098195567.1">
    <property type="nucleotide sequence ID" value="NZ_CP023777.1"/>
</dbReference>
<dbReference type="NCBIfam" id="TIGR03891">
    <property type="entry name" value="thiopep_ocin"/>
    <property type="match status" value="1"/>
</dbReference>
<evidence type="ECO:0000259" key="2">
    <source>
        <dbReference type="Pfam" id="PF14028"/>
    </source>
</evidence>
<feature type="domain" description="Thiopeptide-type bacteriocin biosynthesis" evidence="2">
    <location>
        <begin position="761"/>
        <end position="1027"/>
    </location>
</feature>
<proteinExistence type="predicted"/>
<dbReference type="Proteomes" id="UP000220133">
    <property type="component" value="Chromosome"/>
</dbReference>
<dbReference type="KEGG" id="cbae:COR50_19595"/>
<protein>
    <recommendedName>
        <fullName evidence="5">Lantibiotic dehydratase</fullName>
    </recommendedName>
</protein>
<accession>A0A291QYU7</accession>
<evidence type="ECO:0000313" key="3">
    <source>
        <dbReference type="EMBL" id="ATL49199.1"/>
    </source>
</evidence>
<dbReference type="AlphaFoldDB" id="A0A291QYU7"/>
<reference evidence="3 4" key="1">
    <citation type="submission" date="2017-10" db="EMBL/GenBank/DDBJ databases">
        <title>Paenichitinophaga pekingensis gen. nov., sp. nov., isolated from activated sludge.</title>
        <authorList>
            <person name="Jin D."/>
            <person name="Kong X."/>
            <person name="Deng Y."/>
            <person name="Bai Z."/>
        </authorList>
    </citation>
    <scope>NUCLEOTIDE SEQUENCE [LARGE SCALE GENOMIC DNA]</scope>
    <source>
        <strain evidence="3 4">13</strain>
    </source>
</reference>
<dbReference type="Pfam" id="PF14028">
    <property type="entry name" value="Lant_dehydr_C"/>
    <property type="match status" value="1"/>
</dbReference>
<feature type="domain" description="Lantibiotic dehydratase N-terminal" evidence="1">
    <location>
        <begin position="45"/>
        <end position="693"/>
    </location>
</feature>
<dbReference type="InterPro" id="IPR006827">
    <property type="entry name" value="Lant_deHydtase_N"/>
</dbReference>
<dbReference type="OrthoDB" id="1273722at2"/>
<gene>
    <name evidence="3" type="ORF">COR50_19595</name>
</gene>
<dbReference type="EMBL" id="CP023777">
    <property type="protein sequence ID" value="ATL49199.1"/>
    <property type="molecule type" value="Genomic_DNA"/>
</dbReference>
<evidence type="ECO:0000259" key="1">
    <source>
        <dbReference type="Pfam" id="PF04738"/>
    </source>
</evidence>
<keyword evidence="4" id="KW-1185">Reference proteome</keyword>
<evidence type="ECO:0008006" key="5">
    <source>
        <dbReference type="Google" id="ProtNLM"/>
    </source>
</evidence>
<organism evidence="3 4">
    <name type="scientific">Chitinophaga caeni</name>
    <dbReference type="NCBI Taxonomy" id="2029983"/>
    <lineage>
        <taxon>Bacteria</taxon>
        <taxon>Pseudomonadati</taxon>
        <taxon>Bacteroidota</taxon>
        <taxon>Chitinophagia</taxon>
        <taxon>Chitinophagales</taxon>
        <taxon>Chitinophagaceae</taxon>
        <taxon>Chitinophaga</taxon>
    </lineage>
</organism>